<dbReference type="GO" id="GO:0005524">
    <property type="term" value="F:ATP binding"/>
    <property type="evidence" value="ECO:0007669"/>
    <property type="project" value="UniProtKB-KW"/>
</dbReference>
<evidence type="ECO:0000313" key="14">
    <source>
        <dbReference type="EMBL" id="JAG34620.1"/>
    </source>
</evidence>
<dbReference type="PROSITE" id="PS00108">
    <property type="entry name" value="PROTEIN_KINASE_ST"/>
    <property type="match status" value="1"/>
</dbReference>
<feature type="domain" description="POLO box" evidence="13">
    <location>
        <begin position="485"/>
        <end position="567"/>
    </location>
</feature>
<dbReference type="GO" id="GO:0005737">
    <property type="term" value="C:cytoplasm"/>
    <property type="evidence" value="ECO:0007669"/>
    <property type="project" value="UniProtKB-SubCell"/>
</dbReference>
<dbReference type="InterPro" id="IPR033701">
    <property type="entry name" value="POLO_box_1"/>
</dbReference>
<evidence type="ECO:0000256" key="3">
    <source>
        <dbReference type="ARBA" id="ARBA00022490"/>
    </source>
</evidence>
<dbReference type="InterPro" id="IPR011009">
    <property type="entry name" value="Kinase-like_dom_sf"/>
</dbReference>
<dbReference type="GO" id="GO:0005634">
    <property type="term" value="C:nucleus"/>
    <property type="evidence" value="ECO:0007669"/>
    <property type="project" value="TreeGrafter"/>
</dbReference>
<dbReference type="GO" id="GO:0000922">
    <property type="term" value="C:spindle pole"/>
    <property type="evidence" value="ECO:0007669"/>
    <property type="project" value="TreeGrafter"/>
</dbReference>
<dbReference type="InterPro" id="IPR000959">
    <property type="entry name" value="POLO_box_dom"/>
</dbReference>
<dbReference type="CDD" id="cd14099">
    <property type="entry name" value="STKc_PLK"/>
    <property type="match status" value="1"/>
</dbReference>
<comment type="catalytic activity">
    <reaction evidence="11">
        <text>L-seryl-[protein] + ATP = O-phospho-L-seryl-[protein] + ADP + H(+)</text>
        <dbReference type="Rhea" id="RHEA:17989"/>
        <dbReference type="Rhea" id="RHEA-COMP:9863"/>
        <dbReference type="Rhea" id="RHEA-COMP:11604"/>
        <dbReference type="ChEBI" id="CHEBI:15378"/>
        <dbReference type="ChEBI" id="CHEBI:29999"/>
        <dbReference type="ChEBI" id="CHEBI:30616"/>
        <dbReference type="ChEBI" id="CHEBI:83421"/>
        <dbReference type="ChEBI" id="CHEBI:456216"/>
        <dbReference type="EC" id="2.7.11.21"/>
    </reaction>
</comment>
<keyword evidence="6" id="KW-0677">Repeat</keyword>
<evidence type="ECO:0000256" key="11">
    <source>
        <dbReference type="ARBA" id="ARBA00048347"/>
    </source>
</evidence>
<feature type="domain" description="Protein kinase" evidence="12">
    <location>
        <begin position="24"/>
        <end position="276"/>
    </location>
</feature>
<dbReference type="EMBL" id="GBHO01008984">
    <property type="protein sequence ID" value="JAG34620.1"/>
    <property type="molecule type" value="Transcribed_RNA"/>
</dbReference>
<evidence type="ECO:0000259" key="12">
    <source>
        <dbReference type="PROSITE" id="PS50011"/>
    </source>
</evidence>
<accession>A0A0A9YYK5</accession>
<keyword evidence="9" id="KW-0067">ATP-binding</keyword>
<dbReference type="InterPro" id="IPR036947">
    <property type="entry name" value="POLO_box_dom_sf"/>
</dbReference>
<evidence type="ECO:0000256" key="5">
    <source>
        <dbReference type="ARBA" id="ARBA00022679"/>
    </source>
</evidence>
<dbReference type="PANTHER" id="PTHR24345">
    <property type="entry name" value="SERINE/THREONINE-PROTEIN KINASE PLK"/>
    <property type="match status" value="1"/>
</dbReference>
<dbReference type="CDD" id="cd13117">
    <property type="entry name" value="POLO_box_2"/>
    <property type="match status" value="1"/>
</dbReference>
<evidence type="ECO:0000256" key="2">
    <source>
        <dbReference type="ARBA" id="ARBA00012424"/>
    </source>
</evidence>
<protein>
    <recommendedName>
        <fullName evidence="2">polo kinase</fullName>
        <ecNumber evidence="2">2.7.11.21</ecNumber>
    </recommendedName>
</protein>
<dbReference type="GO" id="GO:0005813">
    <property type="term" value="C:centrosome"/>
    <property type="evidence" value="ECO:0007669"/>
    <property type="project" value="TreeGrafter"/>
</dbReference>
<dbReference type="GO" id="GO:0004674">
    <property type="term" value="F:protein serine/threonine kinase activity"/>
    <property type="evidence" value="ECO:0007669"/>
    <property type="project" value="UniProtKB-KW"/>
</dbReference>
<dbReference type="FunFam" id="1.10.510.10:FF:000311">
    <property type="entry name" value="Serine/threonine-protein kinase PLK"/>
    <property type="match status" value="1"/>
</dbReference>
<dbReference type="Gene3D" id="3.30.1120.30">
    <property type="entry name" value="POLO box domain"/>
    <property type="match status" value="2"/>
</dbReference>
<dbReference type="Gene3D" id="3.30.200.20">
    <property type="entry name" value="Phosphorylase Kinase, domain 1"/>
    <property type="match status" value="1"/>
</dbReference>
<dbReference type="Pfam" id="PF00069">
    <property type="entry name" value="Pkinase"/>
    <property type="match status" value="1"/>
</dbReference>
<dbReference type="PROSITE" id="PS50078">
    <property type="entry name" value="POLO_BOX"/>
    <property type="match status" value="2"/>
</dbReference>
<name>A0A0A9YYK5_LYGHE</name>
<dbReference type="EC" id="2.7.11.21" evidence="2"/>
<keyword evidence="7" id="KW-0547">Nucleotide-binding</keyword>
<organism evidence="14">
    <name type="scientific">Lygus hesperus</name>
    <name type="common">Western plant bug</name>
    <dbReference type="NCBI Taxonomy" id="30085"/>
    <lineage>
        <taxon>Eukaryota</taxon>
        <taxon>Metazoa</taxon>
        <taxon>Ecdysozoa</taxon>
        <taxon>Arthropoda</taxon>
        <taxon>Hexapoda</taxon>
        <taxon>Insecta</taxon>
        <taxon>Pterygota</taxon>
        <taxon>Neoptera</taxon>
        <taxon>Paraneoptera</taxon>
        <taxon>Hemiptera</taxon>
        <taxon>Heteroptera</taxon>
        <taxon>Panheteroptera</taxon>
        <taxon>Cimicomorpha</taxon>
        <taxon>Miridae</taxon>
        <taxon>Mirini</taxon>
        <taxon>Lygus</taxon>
    </lineage>
</organism>
<dbReference type="GO" id="GO:0007052">
    <property type="term" value="P:mitotic spindle organization"/>
    <property type="evidence" value="ECO:0007669"/>
    <property type="project" value="TreeGrafter"/>
</dbReference>
<dbReference type="Gene3D" id="1.10.510.10">
    <property type="entry name" value="Transferase(Phosphotransferase) domain 1"/>
    <property type="match status" value="1"/>
</dbReference>
<evidence type="ECO:0000256" key="8">
    <source>
        <dbReference type="ARBA" id="ARBA00022777"/>
    </source>
</evidence>
<dbReference type="CDD" id="cd13118">
    <property type="entry name" value="POLO_box_1"/>
    <property type="match status" value="1"/>
</dbReference>
<keyword evidence="8 14" id="KW-0418">Kinase</keyword>
<evidence type="ECO:0000256" key="1">
    <source>
        <dbReference type="ARBA" id="ARBA00004496"/>
    </source>
</evidence>
<dbReference type="InterPro" id="IPR033695">
    <property type="entry name" value="POLO_box_2"/>
</dbReference>
<dbReference type="Pfam" id="PF00659">
    <property type="entry name" value="POLO_box"/>
    <property type="match status" value="2"/>
</dbReference>
<keyword evidence="5" id="KW-0808">Transferase</keyword>
<reference evidence="14" key="2">
    <citation type="submission" date="2014-07" db="EMBL/GenBank/DDBJ databases">
        <authorList>
            <person name="Hull J."/>
        </authorList>
    </citation>
    <scope>NUCLEOTIDE SEQUENCE</scope>
</reference>
<dbReference type="SUPFAM" id="SSF82615">
    <property type="entry name" value="Polo-box domain"/>
    <property type="match status" value="2"/>
</dbReference>
<evidence type="ECO:0000256" key="6">
    <source>
        <dbReference type="ARBA" id="ARBA00022737"/>
    </source>
</evidence>
<dbReference type="AlphaFoldDB" id="A0A0A9YYK5"/>
<evidence type="ECO:0000256" key="7">
    <source>
        <dbReference type="ARBA" id="ARBA00022741"/>
    </source>
</evidence>
<evidence type="ECO:0000259" key="13">
    <source>
        <dbReference type="PROSITE" id="PS50078"/>
    </source>
</evidence>
<comment type="catalytic activity">
    <reaction evidence="10">
        <text>L-threonyl-[protein] + ATP = O-phospho-L-threonyl-[protein] + ADP + H(+)</text>
        <dbReference type="Rhea" id="RHEA:46608"/>
        <dbReference type="Rhea" id="RHEA-COMP:11060"/>
        <dbReference type="Rhea" id="RHEA-COMP:11605"/>
        <dbReference type="ChEBI" id="CHEBI:15378"/>
        <dbReference type="ChEBI" id="CHEBI:30013"/>
        <dbReference type="ChEBI" id="CHEBI:30616"/>
        <dbReference type="ChEBI" id="CHEBI:61977"/>
        <dbReference type="ChEBI" id="CHEBI:456216"/>
        <dbReference type="EC" id="2.7.11.21"/>
    </reaction>
</comment>
<gene>
    <name evidence="14" type="primary">polo</name>
    <name evidence="14" type="ORF">CM83_51291</name>
</gene>
<dbReference type="SMART" id="SM00220">
    <property type="entry name" value="S_TKc"/>
    <property type="match status" value="1"/>
</dbReference>
<dbReference type="GO" id="GO:0000776">
    <property type="term" value="C:kinetochore"/>
    <property type="evidence" value="ECO:0007669"/>
    <property type="project" value="TreeGrafter"/>
</dbReference>
<sequence length="572" mass="65840">MSRREDDASTIPETIVDRNNGYSYIRRRFFGKGGFAKCYELEKLGSGVIYAGKIVSKTLLLKENQKEKMAQEIHIHRSLEHKNIVKFYGYFEDTHNVYVLLELCRKRSMMELHKRRKALTEPEVRYFMKQLLEGVSYLHDLKIIHRDLKLGNLFLNDHLEVKIGDFGLAAKIEYSGQRKKTVCGTPNYIAPEILTKKGHSFEVDVWSIGCILYTLLVGRPPFETSSLRETYNRIKKCEFSIPTNISEHAAAMVHSMLMPDPHQRPTVKQLLRSDFMTTGYCPRDLPPSILTTAPRFDESVVKPNFGRKPFAELDNIRSLGQKDPRASIAAASSGPQLPSVTAQQCHNYLVQLQTQLYEVLRTNPKVLSLDYAEEMSDPNAQPVVWVSKWVDYSDKYGFGYQLCDDGVGVMFNDNTKLVLLPNQRNIHYIEKDGTESYYISGQTPPALEKKIKLLSYFRRYMTEHLMKAGDAFRMEEADNLSRMPYLQFWHRSTNGVIMQLTNGTVQINFSTDHTKIIMCPLMQAVTYIDVDRNFRTYRFGTIAQQGALSGLLENLKYAHRKITNFLEQPRTS</sequence>
<evidence type="ECO:0000256" key="4">
    <source>
        <dbReference type="ARBA" id="ARBA00022527"/>
    </source>
</evidence>
<dbReference type="InterPro" id="IPR000719">
    <property type="entry name" value="Prot_kinase_dom"/>
</dbReference>
<evidence type="ECO:0000256" key="9">
    <source>
        <dbReference type="ARBA" id="ARBA00022840"/>
    </source>
</evidence>
<dbReference type="FunFam" id="3.30.1120.30:FF:000001">
    <property type="entry name" value="Serine/threonine-protein kinase PLK"/>
    <property type="match status" value="1"/>
</dbReference>
<dbReference type="InterPro" id="IPR008271">
    <property type="entry name" value="Ser/Thr_kinase_AS"/>
</dbReference>
<dbReference type="SUPFAM" id="SSF56112">
    <property type="entry name" value="Protein kinase-like (PK-like)"/>
    <property type="match status" value="1"/>
</dbReference>
<keyword evidence="4" id="KW-0723">Serine/threonine-protein kinase</keyword>
<feature type="domain" description="POLO box" evidence="13">
    <location>
        <begin position="385"/>
        <end position="463"/>
    </location>
</feature>
<reference evidence="14" key="1">
    <citation type="journal article" date="2014" name="PLoS ONE">
        <title>Transcriptome-Based Identification of ABC Transporters in the Western Tarnished Plant Bug Lygus hesperus.</title>
        <authorList>
            <person name="Hull J.J."/>
            <person name="Chaney K."/>
            <person name="Geib S.M."/>
            <person name="Fabrick J.A."/>
            <person name="Brent C.S."/>
            <person name="Walsh D."/>
            <person name="Lavine L.C."/>
        </authorList>
    </citation>
    <scope>NUCLEOTIDE SEQUENCE</scope>
</reference>
<proteinExistence type="predicted"/>
<evidence type="ECO:0000256" key="10">
    <source>
        <dbReference type="ARBA" id="ARBA00047802"/>
    </source>
</evidence>
<comment type="subcellular location">
    <subcellularLocation>
        <location evidence="1">Cytoplasm</location>
    </subcellularLocation>
</comment>
<keyword evidence="3" id="KW-0963">Cytoplasm</keyword>
<dbReference type="FunFam" id="3.30.200.20:FF:000284">
    <property type="entry name" value="Serine/threonine-protein kinase PLK"/>
    <property type="match status" value="1"/>
</dbReference>
<dbReference type="PROSITE" id="PS50011">
    <property type="entry name" value="PROTEIN_KINASE_DOM"/>
    <property type="match status" value="1"/>
</dbReference>
<dbReference type="PANTHER" id="PTHR24345:SF93">
    <property type="entry name" value="SERINE_THREONINE-PROTEIN KINASE PLK1"/>
    <property type="match status" value="1"/>
</dbReference>